<keyword evidence="4" id="KW-1185">Reference proteome</keyword>
<reference evidence="3" key="1">
    <citation type="submission" date="2022-06" db="EMBL/GenBank/DDBJ databases">
        <title>Novel species in genus nocardia.</title>
        <authorList>
            <person name="Li F."/>
        </authorList>
    </citation>
    <scope>NUCLEOTIDE SEQUENCE</scope>
    <source>
        <strain evidence="3">CDC141</strain>
    </source>
</reference>
<comment type="caution">
    <text evidence="3">The sequence shown here is derived from an EMBL/GenBank/DDBJ whole genome shotgun (WGS) entry which is preliminary data.</text>
</comment>
<dbReference type="GO" id="GO:0070566">
    <property type="term" value="F:adenylyltransferase activity"/>
    <property type="evidence" value="ECO:0007669"/>
    <property type="project" value="TreeGrafter"/>
</dbReference>
<dbReference type="PANTHER" id="PTHR22754:SF32">
    <property type="entry name" value="DISCO-INTERACTING PROTEIN 2"/>
    <property type="match status" value="1"/>
</dbReference>
<dbReference type="PANTHER" id="PTHR22754">
    <property type="entry name" value="DISCO-INTERACTING PROTEIN 2 DIP2 -RELATED"/>
    <property type="match status" value="1"/>
</dbReference>
<dbReference type="Proteomes" id="UP001139157">
    <property type="component" value="Unassembled WGS sequence"/>
</dbReference>
<accession>A0A9X2E6I3</accession>
<comment type="similarity">
    <text evidence="1">Belongs to the ATP-dependent AMP-binding enzyme family.</text>
</comment>
<evidence type="ECO:0000256" key="1">
    <source>
        <dbReference type="ARBA" id="ARBA00006432"/>
    </source>
</evidence>
<evidence type="ECO:0000259" key="2">
    <source>
        <dbReference type="Pfam" id="PF00501"/>
    </source>
</evidence>
<gene>
    <name evidence="3" type="ORF">NDR86_13870</name>
</gene>
<sequence>MSNESAGLWDRLFGGSARPRAALHCWTGTRFEGASWDEVVRDAERMTAGLRRAGVRSGTRVAAVLGNSPDTVRGLLAVWLAGGMVASLPMMARGMAPEEYADQLRTICDRLEPVFFAADDDLLAALPDTFGVRTRAWREFAGTGAIDAAPPADTDPAFVQFSSGSVGTPKGCVLTPAAMAAQLDIIADFIEPRPGDIWAGWLPLSHDMGLFGGLLNCLGHNIEAYLSTPLRFAFSPATWFADAARVGATMTVGSSSALHLAARASARHRASWPDGGLAATRICVIGAERVESTTLALATETFASVGLRPEAFMPAYGMAEATLAITATPMRELPRQLSFDAVALADGQLVEVSSDEPGAATVVSAGPACRGVSLLDTPATELGEIRVSTPSLAQGYWRDDERTARVFDGGILATGDLGFVRNGYLYPVGRTDDMISVAGRKVYAREIETAVETIPGVRRGCTTLVGVQDGPKFRLSLLVEAKPELADYAAVAEAAAALSMAKAAVAIDECVFLERDSLPKTPSGKIQRYRCQALIRAETFRPLATIRFDG</sequence>
<dbReference type="Gene3D" id="3.30.300.30">
    <property type="match status" value="1"/>
</dbReference>
<evidence type="ECO:0000313" key="4">
    <source>
        <dbReference type="Proteomes" id="UP001139157"/>
    </source>
</evidence>
<dbReference type="GO" id="GO:0005886">
    <property type="term" value="C:plasma membrane"/>
    <property type="evidence" value="ECO:0007669"/>
    <property type="project" value="TreeGrafter"/>
</dbReference>
<dbReference type="InterPro" id="IPR000873">
    <property type="entry name" value="AMP-dep_synth/lig_dom"/>
</dbReference>
<dbReference type="SUPFAM" id="SSF56801">
    <property type="entry name" value="Acetyl-CoA synthetase-like"/>
    <property type="match status" value="1"/>
</dbReference>
<feature type="domain" description="AMP-dependent synthetase/ligase" evidence="2">
    <location>
        <begin position="30"/>
        <end position="397"/>
    </location>
</feature>
<dbReference type="GO" id="GO:0006633">
    <property type="term" value="P:fatty acid biosynthetic process"/>
    <property type="evidence" value="ECO:0007669"/>
    <property type="project" value="TreeGrafter"/>
</dbReference>
<protein>
    <submittedName>
        <fullName evidence="3">AMP-binding protein</fullName>
    </submittedName>
</protein>
<dbReference type="AlphaFoldDB" id="A0A9X2E6I3"/>
<proteinExistence type="inferred from homology"/>
<dbReference type="Gene3D" id="3.40.50.12780">
    <property type="entry name" value="N-terminal domain of ligase-like"/>
    <property type="match status" value="1"/>
</dbReference>
<dbReference type="InterPro" id="IPR042099">
    <property type="entry name" value="ANL_N_sf"/>
</dbReference>
<dbReference type="Pfam" id="PF00501">
    <property type="entry name" value="AMP-binding"/>
    <property type="match status" value="1"/>
</dbReference>
<dbReference type="EMBL" id="JAMRXG010000005">
    <property type="protein sequence ID" value="MCM6774561.1"/>
    <property type="molecule type" value="Genomic_DNA"/>
</dbReference>
<name>A0A9X2E6I3_9NOCA</name>
<organism evidence="3 4">
    <name type="scientific">Nocardia pulmonis</name>
    <dbReference type="NCBI Taxonomy" id="2951408"/>
    <lineage>
        <taxon>Bacteria</taxon>
        <taxon>Bacillati</taxon>
        <taxon>Actinomycetota</taxon>
        <taxon>Actinomycetes</taxon>
        <taxon>Mycobacteriales</taxon>
        <taxon>Nocardiaceae</taxon>
        <taxon>Nocardia</taxon>
    </lineage>
</organism>
<dbReference type="RefSeq" id="WP_251912281.1">
    <property type="nucleotide sequence ID" value="NZ_JAMRXG010000005.1"/>
</dbReference>
<dbReference type="InterPro" id="IPR045851">
    <property type="entry name" value="AMP-bd_C_sf"/>
</dbReference>
<evidence type="ECO:0000313" key="3">
    <source>
        <dbReference type="EMBL" id="MCM6774561.1"/>
    </source>
</evidence>